<reference evidence="1" key="1">
    <citation type="journal article" date="2012" name="Infect. Immun.">
        <title>Molecular Characterizations of Cytolethal Distending Toxin Produced by Providencia alcalifaciens Strains Isolated from Patients with Diarrhea.</title>
        <authorList>
            <person name="Shima A."/>
            <person name="Hinenoya A."/>
            <person name="Asakura M."/>
            <person name="Sugimoto N."/>
            <person name="Tsukamoto T."/>
            <person name="Ito H."/>
            <person name="Nagita A."/>
            <person name="Faruque S.M."/>
            <person name="Yamasaki S."/>
        </authorList>
    </citation>
    <scope>NUCLEOTIDE SEQUENCE</scope>
    <source>
        <strain evidence="1">AH-31</strain>
    </source>
</reference>
<name>H7C8H4_9GAMM</name>
<evidence type="ECO:0000313" key="1">
    <source>
        <dbReference type="EMBL" id="BAL72691.1"/>
    </source>
</evidence>
<evidence type="ECO:0008006" key="2">
    <source>
        <dbReference type="Google" id="ProtNLM"/>
    </source>
</evidence>
<protein>
    <recommendedName>
        <fullName evidence="2">Transposase</fullName>
    </recommendedName>
</protein>
<dbReference type="EMBL" id="AB583184">
    <property type="protein sequence ID" value="BAL72691.1"/>
    <property type="molecule type" value="Genomic_DNA"/>
</dbReference>
<dbReference type="AlphaFoldDB" id="H7C8H4"/>
<organism evidence="1">
    <name type="scientific">Providencia alcalifaciens</name>
    <dbReference type="NCBI Taxonomy" id="126385"/>
    <lineage>
        <taxon>Bacteria</taxon>
        <taxon>Pseudomonadati</taxon>
        <taxon>Pseudomonadota</taxon>
        <taxon>Gammaproteobacteria</taxon>
        <taxon>Enterobacterales</taxon>
        <taxon>Morganellaceae</taxon>
        <taxon>Providencia</taxon>
    </lineage>
</organism>
<sequence length="52" mass="6000">MLCSDYELNYQLHGVEGLKAKTSKPVYAPEFKFNAVQILLNGTHIHEVHWQT</sequence>
<proteinExistence type="predicted"/>
<accession>H7C8H4</accession>